<keyword evidence="1" id="KW-0479">Metal-binding</keyword>
<name>G0T5A2_IRV9</name>
<evidence type="ECO:0000256" key="2">
    <source>
        <dbReference type="ARBA" id="ARBA00022842"/>
    </source>
</evidence>
<keyword evidence="3" id="KW-0464">Manganese</keyword>
<evidence type="ECO:0000256" key="3">
    <source>
        <dbReference type="ARBA" id="ARBA00023211"/>
    </source>
</evidence>
<keyword evidence="5" id="KW-1185">Reference proteome</keyword>
<dbReference type="EMBL" id="GQ918152">
    <property type="protein sequence ID" value="ADO00419.1"/>
    <property type="molecule type" value="Genomic_DNA"/>
</dbReference>
<sequence length="224" mass="26250">MNQFHVKIFCGVNEKRYISKIKVNSIILKNILNSVVPKISFNLMMMTTDNKVLLLERTQSFHFPKVVKDLKTNTINFQLLDTLYPVELEKIRKIFFDFMPPFNLTESKVLHRTKIHIFPGGHSLYNEKIALTLLRELQEEIGCPFAVEELNFNQSCIFKMLIYDSVVKKTFNNFVFPVKVNDTSNNLFHKFKDTKHTRNPTFVDIGECQSLFDAFIKVQECMLL</sequence>
<dbReference type="GO" id="GO:0046872">
    <property type="term" value="F:metal ion binding"/>
    <property type="evidence" value="ECO:0007669"/>
    <property type="project" value="UniProtKB-KW"/>
</dbReference>
<dbReference type="InterPro" id="IPR020084">
    <property type="entry name" value="NUDIX_hydrolase_CS"/>
</dbReference>
<organismHost>
    <name type="scientific">Wiseana cervinata</name>
    <dbReference type="NCBI Taxonomy" id="107013"/>
</organismHost>
<dbReference type="SUPFAM" id="SSF55811">
    <property type="entry name" value="Nudix"/>
    <property type="match status" value="1"/>
</dbReference>
<keyword evidence="2" id="KW-0460">Magnesium</keyword>
<evidence type="ECO:0000313" key="5">
    <source>
        <dbReference type="Proteomes" id="UP000112896"/>
    </source>
</evidence>
<evidence type="ECO:0000256" key="1">
    <source>
        <dbReference type="ARBA" id="ARBA00022723"/>
    </source>
</evidence>
<organism evidence="4 5">
    <name type="scientific">Wiseana iridescent virus</name>
    <name type="common">WIV</name>
    <name type="synonym">Insect iridescent virus type 9</name>
    <dbReference type="NCBI Taxonomy" id="68347"/>
    <lineage>
        <taxon>Viruses</taxon>
        <taxon>Varidnaviria</taxon>
        <taxon>Bamfordvirae</taxon>
        <taxon>Nucleocytoviricota</taxon>
        <taxon>Megaviricetes</taxon>
        <taxon>Pimascovirales</taxon>
        <taxon>Pimascovirales incertae sedis</taxon>
        <taxon>Iridoviridae</taxon>
        <taxon>Betairidovirinae</taxon>
        <taxon>Chloriridovirus</taxon>
        <taxon>Chloriridovirus wiseana1</taxon>
        <taxon>Invertebrate iridescent virus 9</taxon>
    </lineage>
</organism>
<evidence type="ECO:0000313" key="4">
    <source>
        <dbReference type="EMBL" id="ADO00419.1"/>
    </source>
</evidence>
<reference evidence="4 5" key="1">
    <citation type="journal article" date="2011" name="J. Virol.">
        <title>Genomic and proteomic analysis of invertebrate iridovirus type 9.</title>
        <authorList>
            <person name="Wong C.K."/>
            <person name="Young V.L."/>
            <person name="Kleffmann T."/>
            <person name="Ward V.K."/>
        </authorList>
    </citation>
    <scope>NUCLEOTIDE SEQUENCE [LARGE SCALE GENOMIC DNA]</scope>
</reference>
<dbReference type="PROSITE" id="PS00893">
    <property type="entry name" value="NUDIX_BOX"/>
    <property type="match status" value="1"/>
</dbReference>
<proteinExistence type="predicted"/>
<dbReference type="GeneID" id="10963798"/>
<dbReference type="KEGG" id="vg:10963798"/>
<dbReference type="InterPro" id="IPR015797">
    <property type="entry name" value="NUDIX_hydrolase-like_dom_sf"/>
</dbReference>
<dbReference type="Gene3D" id="3.90.79.10">
    <property type="entry name" value="Nucleoside Triphosphate Pyrophosphohydrolase"/>
    <property type="match status" value="1"/>
</dbReference>
<accession>G0T5A2</accession>
<dbReference type="PRINTS" id="PR01364">
    <property type="entry name" value="VD10PROTEIN"/>
</dbReference>
<protein>
    <submittedName>
        <fullName evidence="4">Uncharacterized protein</fullName>
    </submittedName>
</protein>
<dbReference type="RefSeq" id="YP_004732859.1">
    <property type="nucleotide sequence ID" value="NC_015780.1"/>
</dbReference>
<dbReference type="Proteomes" id="UP000112896">
    <property type="component" value="Segment"/>
</dbReference>
<dbReference type="InterPro" id="IPR003301">
    <property type="entry name" value="Vaccinia_D10_decapping"/>
</dbReference>
<dbReference type="GO" id="GO:0016787">
    <property type="term" value="F:hydrolase activity"/>
    <property type="evidence" value="ECO:0007669"/>
    <property type="project" value="InterPro"/>
</dbReference>